<feature type="domain" description="ARID4A/B PWWP" evidence="8">
    <location>
        <begin position="23"/>
        <end position="74"/>
    </location>
</feature>
<feature type="region of interest" description="Disordered" evidence="6">
    <location>
        <begin position="356"/>
        <end position="418"/>
    </location>
</feature>
<keyword evidence="1" id="KW-0156">Chromatin regulator</keyword>
<evidence type="ECO:0000256" key="6">
    <source>
        <dbReference type="SAM" id="MobiDB-lite"/>
    </source>
</evidence>
<feature type="region of interest" description="Disordered" evidence="6">
    <location>
        <begin position="211"/>
        <end position="244"/>
    </location>
</feature>
<gene>
    <name evidence="9" type="ORF">RIMI_LOCUS18578598</name>
</gene>
<protein>
    <submittedName>
        <fullName evidence="9">Uncharacterized protein</fullName>
    </submittedName>
</protein>
<sequence>MFIGCNPEDIVPNYDPEDIVCCVFVVSPDCRDDVAVKKDFILVRSFKDGKFLSVVKSNIHDIGDISVKNDSTLQPGNIGGLSTALQNAVDKPLMTGAVHLVSSSERGSSSRSSGSTLRLNIHALIGLHSGDIRVQPDSYSVTNGTPINKRPVLGYRTLNLFKLFRLVHKLGGFSNARCPHCRNAVEMSEAFLLLAAAAALPIRSIPRDALPKGRDRDVIQGDSHPWEQKPPSAPLRGGNTSRPIGRKEKDILVNKTFINPLDHEKLHAAALKGSMQHPPQTLCFHFPIEKKNFKGRYLYGFEEYCTSTNILFHMDLPIKVAKANKDLAMESELTQNQEAKNLGNLKEEFGENKDVCDNTDKVSSEEKEIVKDTDDPCHSGRDLKGNDENPANEPVSGPEEVENHQEHDMDRSTEKKEE</sequence>
<evidence type="ECO:0000256" key="2">
    <source>
        <dbReference type="ARBA" id="ARBA00023015"/>
    </source>
</evidence>
<dbReference type="Pfam" id="PF01388">
    <property type="entry name" value="ARID"/>
    <property type="match status" value="1"/>
</dbReference>
<evidence type="ECO:0000256" key="1">
    <source>
        <dbReference type="ARBA" id="ARBA00022853"/>
    </source>
</evidence>
<dbReference type="EMBL" id="CAUEEQ010057042">
    <property type="protein sequence ID" value="CAJ0963170.1"/>
    <property type="molecule type" value="Genomic_DNA"/>
</dbReference>
<evidence type="ECO:0000259" key="8">
    <source>
        <dbReference type="Pfam" id="PF08169"/>
    </source>
</evidence>
<evidence type="ECO:0000313" key="9">
    <source>
        <dbReference type="EMBL" id="CAJ0963170.1"/>
    </source>
</evidence>
<feature type="compositionally biased region" description="Basic and acidic residues" evidence="6">
    <location>
        <begin position="211"/>
        <end position="227"/>
    </location>
</feature>
<dbReference type="Proteomes" id="UP001176940">
    <property type="component" value="Unassembled WGS sequence"/>
</dbReference>
<organism evidence="9 10">
    <name type="scientific">Ranitomeya imitator</name>
    <name type="common">mimic poison frog</name>
    <dbReference type="NCBI Taxonomy" id="111125"/>
    <lineage>
        <taxon>Eukaryota</taxon>
        <taxon>Metazoa</taxon>
        <taxon>Chordata</taxon>
        <taxon>Craniata</taxon>
        <taxon>Vertebrata</taxon>
        <taxon>Euteleostomi</taxon>
        <taxon>Amphibia</taxon>
        <taxon>Batrachia</taxon>
        <taxon>Anura</taxon>
        <taxon>Neobatrachia</taxon>
        <taxon>Hyloidea</taxon>
        <taxon>Dendrobatidae</taxon>
        <taxon>Dendrobatinae</taxon>
        <taxon>Ranitomeya</taxon>
    </lineage>
</organism>
<keyword evidence="2" id="KW-0805">Transcription regulation</keyword>
<evidence type="ECO:0000256" key="3">
    <source>
        <dbReference type="ARBA" id="ARBA00023125"/>
    </source>
</evidence>
<keyword evidence="4" id="KW-0804">Transcription</keyword>
<dbReference type="PANTHER" id="PTHR13964">
    <property type="entry name" value="RBP-RELATED"/>
    <property type="match status" value="1"/>
</dbReference>
<evidence type="ECO:0000256" key="4">
    <source>
        <dbReference type="ARBA" id="ARBA00023163"/>
    </source>
</evidence>
<comment type="caution">
    <text evidence="9">The sequence shown here is derived from an EMBL/GenBank/DDBJ whole genome shotgun (WGS) entry which is preliminary data.</text>
</comment>
<dbReference type="InterPro" id="IPR012603">
    <property type="entry name" value="ARID4A/B_PWWP"/>
</dbReference>
<dbReference type="InterPro" id="IPR036431">
    <property type="entry name" value="ARID_dom_sf"/>
</dbReference>
<dbReference type="Pfam" id="PF08169">
    <property type="entry name" value="RBB1NT"/>
    <property type="match status" value="1"/>
</dbReference>
<dbReference type="InterPro" id="IPR051232">
    <property type="entry name" value="ARID/SWI1_ChromRemod"/>
</dbReference>
<dbReference type="Gene3D" id="2.30.30.140">
    <property type="match status" value="1"/>
</dbReference>
<feature type="domain" description="ARID" evidence="7">
    <location>
        <begin position="142"/>
        <end position="176"/>
    </location>
</feature>
<dbReference type="PANTHER" id="PTHR13964:SF24">
    <property type="entry name" value="AT-RICH INTERACTIVE DOMAIN-CONTAINING PROTEIN 4B"/>
    <property type="match status" value="1"/>
</dbReference>
<dbReference type="InterPro" id="IPR001606">
    <property type="entry name" value="ARID_dom"/>
</dbReference>
<feature type="compositionally biased region" description="Basic and acidic residues" evidence="6">
    <location>
        <begin position="356"/>
        <end position="387"/>
    </location>
</feature>
<proteinExistence type="predicted"/>
<keyword evidence="3" id="KW-0238">DNA-binding</keyword>
<accession>A0ABN9MB49</accession>
<evidence type="ECO:0000256" key="5">
    <source>
        <dbReference type="ARBA" id="ARBA00023242"/>
    </source>
</evidence>
<evidence type="ECO:0000259" key="7">
    <source>
        <dbReference type="Pfam" id="PF01388"/>
    </source>
</evidence>
<keyword evidence="5" id="KW-0539">Nucleus</keyword>
<dbReference type="SUPFAM" id="SSF46774">
    <property type="entry name" value="ARID-like"/>
    <property type="match status" value="1"/>
</dbReference>
<dbReference type="Gene3D" id="1.10.150.60">
    <property type="entry name" value="ARID DNA-binding domain"/>
    <property type="match status" value="1"/>
</dbReference>
<name>A0ABN9MB49_9NEOB</name>
<reference evidence="9" key="1">
    <citation type="submission" date="2023-07" db="EMBL/GenBank/DDBJ databases">
        <authorList>
            <person name="Stuckert A."/>
        </authorList>
    </citation>
    <scope>NUCLEOTIDE SEQUENCE</scope>
</reference>
<feature type="compositionally biased region" description="Basic and acidic residues" evidence="6">
    <location>
        <begin position="401"/>
        <end position="418"/>
    </location>
</feature>
<keyword evidence="10" id="KW-1185">Reference proteome</keyword>
<evidence type="ECO:0000313" key="10">
    <source>
        <dbReference type="Proteomes" id="UP001176940"/>
    </source>
</evidence>